<dbReference type="PaxDb" id="8022-A0A060W6S5"/>
<dbReference type="EMBL" id="FR904343">
    <property type="protein sequence ID" value="CDQ60230.1"/>
    <property type="molecule type" value="Genomic_DNA"/>
</dbReference>
<dbReference type="STRING" id="8022.A0A060W6S5"/>
<accession>A0A060W6S5</accession>
<gene>
    <name evidence="2" type="ORF">GSONMT00081318001</name>
</gene>
<reference evidence="2" key="2">
    <citation type="submission" date="2014-03" db="EMBL/GenBank/DDBJ databases">
        <authorList>
            <person name="Genoscope - CEA"/>
        </authorList>
    </citation>
    <scope>NUCLEOTIDE SEQUENCE</scope>
</reference>
<feature type="region of interest" description="Disordered" evidence="1">
    <location>
        <begin position="100"/>
        <end position="196"/>
    </location>
</feature>
<feature type="region of interest" description="Disordered" evidence="1">
    <location>
        <begin position="291"/>
        <end position="317"/>
    </location>
</feature>
<reference evidence="2" key="1">
    <citation type="journal article" date="2014" name="Nat. Commun.">
        <title>The rainbow trout genome provides novel insights into evolution after whole-genome duplication in vertebrates.</title>
        <authorList>
            <person name="Berthelot C."/>
            <person name="Brunet F."/>
            <person name="Chalopin D."/>
            <person name="Juanchich A."/>
            <person name="Bernard M."/>
            <person name="Noel B."/>
            <person name="Bento P."/>
            <person name="Da Silva C."/>
            <person name="Labadie K."/>
            <person name="Alberti A."/>
            <person name="Aury J.M."/>
            <person name="Louis A."/>
            <person name="Dehais P."/>
            <person name="Bardou P."/>
            <person name="Montfort J."/>
            <person name="Klopp C."/>
            <person name="Cabau C."/>
            <person name="Gaspin C."/>
            <person name="Thorgaard G.H."/>
            <person name="Boussaha M."/>
            <person name="Quillet E."/>
            <person name="Guyomard R."/>
            <person name="Galiana D."/>
            <person name="Bobe J."/>
            <person name="Volff J.N."/>
            <person name="Genet C."/>
            <person name="Wincker P."/>
            <person name="Jaillon O."/>
            <person name="Roest Crollius H."/>
            <person name="Guiguen Y."/>
        </authorList>
    </citation>
    <scope>NUCLEOTIDE SEQUENCE [LARGE SCALE GENOMIC DNA]</scope>
</reference>
<feature type="compositionally biased region" description="Low complexity" evidence="1">
    <location>
        <begin position="135"/>
        <end position="146"/>
    </location>
</feature>
<sequence>MFSWPTCSYYYEDTAILPTCFVAKEFPATSTSSVAVKFKHSSDPEFNRSTFTVKQYSNPFKWLNLCRNTPQDIERCLYVESLSCQLVDVLPKTRTPIQKMEADNCPAGNKVEQTDSSPQQENTACGGPAVGDPDSQSQSHKAASKASHPESEDLDSFNLIEPPPLDWRSDDSSEAGSVEEMDDPSFPPSSVAVDSPEDVLGESLSAVDVVGESLPLLDTSDTVALPVAVSQEELINFAPEDRTPTEPVLDPCEKERVVEEEKKVEIWRPGDEDHTRIHHLLNRLQVIRESPFPRNSSTDPAPSAFSESSDFDPAGPSLLTDQNLNQASGLLFSESQQRDLLGLLESGFPSPVPLIPMFFLTWPGEKRWMRWCLSPTTRRTGRGSGTTLGTAGGCAT</sequence>
<feature type="compositionally biased region" description="Polar residues" evidence="1">
    <location>
        <begin position="293"/>
        <end position="308"/>
    </location>
</feature>
<evidence type="ECO:0000313" key="2">
    <source>
        <dbReference type="EMBL" id="CDQ60230.1"/>
    </source>
</evidence>
<feature type="compositionally biased region" description="Polar residues" evidence="1">
    <location>
        <begin position="114"/>
        <end position="123"/>
    </location>
</feature>
<organism evidence="2 3">
    <name type="scientific">Oncorhynchus mykiss</name>
    <name type="common">Rainbow trout</name>
    <name type="synonym">Salmo gairdneri</name>
    <dbReference type="NCBI Taxonomy" id="8022"/>
    <lineage>
        <taxon>Eukaryota</taxon>
        <taxon>Metazoa</taxon>
        <taxon>Chordata</taxon>
        <taxon>Craniata</taxon>
        <taxon>Vertebrata</taxon>
        <taxon>Euteleostomi</taxon>
        <taxon>Actinopterygii</taxon>
        <taxon>Neopterygii</taxon>
        <taxon>Teleostei</taxon>
        <taxon>Protacanthopterygii</taxon>
        <taxon>Salmoniformes</taxon>
        <taxon>Salmonidae</taxon>
        <taxon>Salmoninae</taxon>
        <taxon>Oncorhynchus</taxon>
    </lineage>
</organism>
<name>A0A060W6S5_ONCMY</name>
<evidence type="ECO:0000256" key="1">
    <source>
        <dbReference type="SAM" id="MobiDB-lite"/>
    </source>
</evidence>
<proteinExistence type="predicted"/>
<dbReference type="AlphaFoldDB" id="A0A060W6S5"/>
<evidence type="ECO:0000313" key="3">
    <source>
        <dbReference type="Proteomes" id="UP000193380"/>
    </source>
</evidence>
<protein>
    <submittedName>
        <fullName evidence="2">Uncharacterized protein</fullName>
    </submittedName>
</protein>
<dbReference type="Proteomes" id="UP000193380">
    <property type="component" value="Unassembled WGS sequence"/>
</dbReference>